<keyword evidence="2" id="KW-0732">Signal</keyword>
<feature type="signal peptide" evidence="2">
    <location>
        <begin position="1"/>
        <end position="28"/>
    </location>
</feature>
<gene>
    <name evidence="3" type="ORF">RSSM_02168</name>
</gene>
<dbReference type="RefSeq" id="WP_008677417.1">
    <property type="nucleotide sequence ID" value="NZ_ANOH01000152.1"/>
</dbReference>
<feature type="region of interest" description="Disordered" evidence="1">
    <location>
        <begin position="173"/>
        <end position="203"/>
    </location>
</feature>
<dbReference type="OrthoDB" id="239433at2"/>
<feature type="compositionally biased region" description="Polar residues" evidence="1">
    <location>
        <begin position="173"/>
        <end position="188"/>
    </location>
</feature>
<proteinExistence type="predicted"/>
<reference evidence="3 4" key="1">
    <citation type="journal article" date="2013" name="Mar. Genomics">
        <title>Expression of sulfatases in Rhodopirellula baltica and the diversity of sulfatases in the genus Rhodopirellula.</title>
        <authorList>
            <person name="Wegner C.E."/>
            <person name="Richter-Heitmann T."/>
            <person name="Klindworth A."/>
            <person name="Klockow C."/>
            <person name="Richter M."/>
            <person name="Achstetter T."/>
            <person name="Glockner F.O."/>
            <person name="Harder J."/>
        </authorList>
    </citation>
    <scope>NUCLEOTIDE SEQUENCE [LARGE SCALE GENOMIC DNA]</scope>
    <source>
        <strain evidence="3 4">SM41</strain>
    </source>
</reference>
<protein>
    <submittedName>
        <fullName evidence="3">Signal peptide protein</fullName>
    </submittedName>
</protein>
<evidence type="ECO:0000313" key="4">
    <source>
        <dbReference type="Proteomes" id="UP000011885"/>
    </source>
</evidence>
<organism evidence="3 4">
    <name type="scientific">Rhodopirellula sallentina SM41</name>
    <dbReference type="NCBI Taxonomy" id="1263870"/>
    <lineage>
        <taxon>Bacteria</taxon>
        <taxon>Pseudomonadati</taxon>
        <taxon>Planctomycetota</taxon>
        <taxon>Planctomycetia</taxon>
        <taxon>Pirellulales</taxon>
        <taxon>Pirellulaceae</taxon>
        <taxon>Rhodopirellula</taxon>
    </lineage>
</organism>
<evidence type="ECO:0000256" key="2">
    <source>
        <dbReference type="SAM" id="SignalP"/>
    </source>
</evidence>
<comment type="caution">
    <text evidence="3">The sequence shown here is derived from an EMBL/GenBank/DDBJ whole genome shotgun (WGS) entry which is preliminary data.</text>
</comment>
<dbReference type="Proteomes" id="UP000011885">
    <property type="component" value="Unassembled WGS sequence"/>
</dbReference>
<accession>M5UK27</accession>
<sequence>MKTQQNTTTAARRRLFVAIMLGSLTPVAGGLATAHADNEFGSNTPYYEDDAWYDVSEWFDGNDYNPTDEAIGRWDDETYDRSDALTSTDTDNDIDWSESDYGYYSGNDNDWFYDYYDYGYSDYTDSNSDGNFDYTASYYDHDNDGVYDSIAEYADTNSDGVYDTFNYVGFSTNNSANNSDQRGNSGEQQSKRSKVAQRSGSITRVKTVKTPQGENLVVELSGNNDSNGVVVDLGQKDQFDQQPTQGQSMDVRGAAIKAGENVILLATQVSHDGTEREINRSGREYTGTVSDMMTRTVRGNEHQFAKIQTDSGKKLLVDMGIEKHLDLDIQKNSKVTVSGPAVKVNDRLVLIAREVTSEGESTDIRRVALN</sequence>
<dbReference type="AlphaFoldDB" id="M5UK27"/>
<name>M5UK27_9BACT</name>
<dbReference type="EMBL" id="ANOH01000152">
    <property type="protein sequence ID" value="EMI56373.1"/>
    <property type="molecule type" value="Genomic_DNA"/>
</dbReference>
<evidence type="ECO:0000313" key="3">
    <source>
        <dbReference type="EMBL" id="EMI56373.1"/>
    </source>
</evidence>
<dbReference type="PATRIC" id="fig|1263870.3.peg.2311"/>
<evidence type="ECO:0000256" key="1">
    <source>
        <dbReference type="SAM" id="MobiDB-lite"/>
    </source>
</evidence>
<feature type="chain" id="PRO_5004073124" evidence="2">
    <location>
        <begin position="29"/>
        <end position="370"/>
    </location>
</feature>
<keyword evidence="4" id="KW-1185">Reference proteome</keyword>